<reference evidence="1" key="2">
    <citation type="journal article" date="2015" name="Fish Shellfish Immunol.">
        <title>Early steps in the European eel (Anguilla anguilla)-Vibrio vulnificus interaction in the gills: Role of the RtxA13 toxin.</title>
        <authorList>
            <person name="Callol A."/>
            <person name="Pajuelo D."/>
            <person name="Ebbesson L."/>
            <person name="Teles M."/>
            <person name="MacKenzie S."/>
            <person name="Amaro C."/>
        </authorList>
    </citation>
    <scope>NUCLEOTIDE SEQUENCE</scope>
</reference>
<proteinExistence type="predicted"/>
<dbReference type="EMBL" id="GBXM01046514">
    <property type="protein sequence ID" value="JAH62063.1"/>
    <property type="molecule type" value="Transcribed_RNA"/>
</dbReference>
<reference evidence="1" key="1">
    <citation type="submission" date="2014-11" db="EMBL/GenBank/DDBJ databases">
        <authorList>
            <person name="Amaro Gonzalez C."/>
        </authorList>
    </citation>
    <scope>NUCLEOTIDE SEQUENCE</scope>
</reference>
<accession>A0A0E9UAR4</accession>
<organism evidence="1">
    <name type="scientific">Anguilla anguilla</name>
    <name type="common">European freshwater eel</name>
    <name type="synonym">Muraena anguilla</name>
    <dbReference type="NCBI Taxonomy" id="7936"/>
    <lineage>
        <taxon>Eukaryota</taxon>
        <taxon>Metazoa</taxon>
        <taxon>Chordata</taxon>
        <taxon>Craniata</taxon>
        <taxon>Vertebrata</taxon>
        <taxon>Euteleostomi</taxon>
        <taxon>Actinopterygii</taxon>
        <taxon>Neopterygii</taxon>
        <taxon>Teleostei</taxon>
        <taxon>Anguilliformes</taxon>
        <taxon>Anguillidae</taxon>
        <taxon>Anguilla</taxon>
    </lineage>
</organism>
<name>A0A0E9UAR4_ANGAN</name>
<dbReference type="AlphaFoldDB" id="A0A0E9UAR4"/>
<protein>
    <submittedName>
        <fullName evidence="1">Uncharacterized protein</fullName>
    </submittedName>
</protein>
<evidence type="ECO:0000313" key="1">
    <source>
        <dbReference type="EMBL" id="JAH62063.1"/>
    </source>
</evidence>
<sequence length="26" mass="2993">MQSKSKLKHITCILITPVRETVSEYS</sequence>